<dbReference type="InterPro" id="IPR047533">
    <property type="entry name" value="RecA-like_PEX6_r2"/>
</dbReference>
<sequence>MPVPYHAQRPVRAEVLPLFASASTSRPYQHEIARANSALWARLGDVFGAKTSDERRGVAVEWPEDNRLGKGKGKRRSLVVWVEEMDEKDESNGPQLYVHPSLLPSFSATPLHVVLHSLRPIALSLIVLQPVLNSPSDQLASSPTDLDFSHLYADNDDLGINGSEGPNSSPNGHHHIPPIIREGSFLHSSSGETPNQRYKVLMSEPVQQGLLSPNTRIIVSESPYQPPSEGYSNGDDGISESSYAKTHLSLSNFDPDAFLSSSLSLSLSQIDSLPDGETFADDMELANSVSTSTSGSLTPRPGGRTPPSPPATYTEVLQDESEVERGARFTPVRAKGRMEGEIGDEDVCWLGVGGLGRAGIFEGDWVFLKSLNTSEGAGSGRLVKALAWERLDEPDEELPADPILLPPSLYRSLFSSPATSTPQVVVQATPFGTRSPTIPLARTVTLARVATAEGVDKRYERSWLIGQKSLFASRKGKEKEQPMRLVRRGDIISVPVWLDKPMTEQEREQGLDSDEEDSDDDEDMPPQSRRPSPIGVVYFTVTSLSYDPLVPIEEDFRSSLSAKARAGELGCWVDGGKTKMVYMGLEKERVERREGELSWHGILPSPAPFSVTATIKLRDLLASCFYQSSMAYAVQLSILIKGASGAGKRSLIRSIADELGFNIVNVECYDIIGDTPAVTSGTLLARLDKARTCAPSLLVLHHIEALAKKTESTVLGRSPPIVKVIEEVMDDARKASAEGGWPIVVFGTTSDEDAVPTEVGGCFKQDVELKAPNEIERLHIVQHALSSMAVAPDIELKSIARQTAALHAGDITALIHRAHDLALKRATSASTHLSTREVLLAGVAITASDISLALADARAAYSDSIGAPKIPNVSWDDVGGLVNVKGDILDTIQLPLEHPEMFGEGLKKRSGILLYGPPGTGKTLLAKAVATSCSLNFLSVKGPELLNMYIGESEANVRRIFQRARDAAPCVIFMDELDSIAPKRGNQGDSGGVMDRIVSQLLAELDGMSTSGGSGGGVFVLGATNRPDLLDPALLRPGRFDKMLYLSVPTTHQAQFSILQALTRKFNLAQELDLAEVAEMCPFNYTGADLYALCADAMLGAMTRLASQVDEKIASINRRAGNADGGGVEKTWVGELTPQWYLSRMASKGEVEVRVGKEDFEEALKKLVPSVSQEEMKHYERVQKEFQGFGIGKAQANGGAVDKGKGKGKAREVDGEGENVI</sequence>
<dbReference type="CDD" id="cd19527">
    <property type="entry name" value="RecA-like_PEX6_r2"/>
    <property type="match status" value="1"/>
</dbReference>
<feature type="compositionally biased region" description="Acidic residues" evidence="11">
    <location>
        <begin position="511"/>
        <end position="524"/>
    </location>
</feature>
<dbReference type="InterPro" id="IPR041569">
    <property type="entry name" value="AAA_lid_3"/>
</dbReference>
<keyword evidence="6" id="KW-0067">ATP-binding</keyword>
<comment type="subcellular location">
    <subcellularLocation>
        <location evidence="1">Membrane</location>
    </subcellularLocation>
</comment>
<dbReference type="PANTHER" id="PTHR23077">
    <property type="entry name" value="AAA-FAMILY ATPASE"/>
    <property type="match status" value="1"/>
</dbReference>
<evidence type="ECO:0000256" key="6">
    <source>
        <dbReference type="ARBA" id="ARBA00022840"/>
    </source>
</evidence>
<evidence type="ECO:0000256" key="7">
    <source>
        <dbReference type="ARBA" id="ARBA00023136"/>
    </source>
</evidence>
<evidence type="ECO:0000313" key="13">
    <source>
        <dbReference type="Proteomes" id="UP000322225"/>
    </source>
</evidence>
<dbReference type="RefSeq" id="XP_031860536.1">
    <property type="nucleotide sequence ID" value="XM_032005302.1"/>
</dbReference>
<keyword evidence="5" id="KW-0378">Hydrolase</keyword>
<proteinExistence type="inferred from homology"/>
<keyword evidence="4" id="KW-0547">Nucleotide-binding</keyword>
<dbReference type="InterPro" id="IPR003959">
    <property type="entry name" value="ATPase_AAA_core"/>
</dbReference>
<organism evidence="12 13">
    <name type="scientific">Kwoniella shandongensis</name>
    <dbReference type="NCBI Taxonomy" id="1734106"/>
    <lineage>
        <taxon>Eukaryota</taxon>
        <taxon>Fungi</taxon>
        <taxon>Dikarya</taxon>
        <taxon>Basidiomycota</taxon>
        <taxon>Agaricomycotina</taxon>
        <taxon>Tremellomycetes</taxon>
        <taxon>Tremellales</taxon>
        <taxon>Cryptococcaceae</taxon>
        <taxon>Kwoniella</taxon>
    </lineage>
</organism>
<feature type="region of interest" description="Disordered" evidence="11">
    <location>
        <begin position="157"/>
        <end position="179"/>
    </location>
</feature>
<dbReference type="Gene3D" id="3.40.50.300">
    <property type="entry name" value="P-loop containing nucleotide triphosphate hydrolases"/>
    <property type="match status" value="2"/>
</dbReference>
<dbReference type="PANTHER" id="PTHR23077:SF9">
    <property type="entry name" value="PEROXISOMAL ATPASE PEX6"/>
    <property type="match status" value="1"/>
</dbReference>
<dbReference type="GO" id="GO:0016558">
    <property type="term" value="P:protein import into peroxisome matrix"/>
    <property type="evidence" value="ECO:0007669"/>
    <property type="project" value="TreeGrafter"/>
</dbReference>
<gene>
    <name evidence="12" type="ORF">CI109_103969</name>
</gene>
<dbReference type="GO" id="GO:0005829">
    <property type="term" value="C:cytosol"/>
    <property type="evidence" value="ECO:0007669"/>
    <property type="project" value="TreeGrafter"/>
</dbReference>
<evidence type="ECO:0000256" key="2">
    <source>
        <dbReference type="ARBA" id="ARBA00006914"/>
    </source>
</evidence>
<feature type="compositionally biased region" description="Basic and acidic residues" evidence="11">
    <location>
        <begin position="501"/>
        <end position="510"/>
    </location>
</feature>
<dbReference type="KEGG" id="ksn:43589445"/>
<dbReference type="Pfam" id="PF23315">
    <property type="entry name" value="PEX6_4th"/>
    <property type="match status" value="1"/>
</dbReference>
<dbReference type="EMBL" id="CP144057">
    <property type="protein sequence ID" value="WWD19508.1"/>
    <property type="molecule type" value="Genomic_DNA"/>
</dbReference>
<dbReference type="Pfam" id="PF17862">
    <property type="entry name" value="AAA_lid_3"/>
    <property type="match status" value="1"/>
</dbReference>
<evidence type="ECO:0000313" key="12">
    <source>
        <dbReference type="EMBL" id="WWD19508.1"/>
    </source>
</evidence>
<dbReference type="SMART" id="SM00382">
    <property type="entry name" value="AAA"/>
    <property type="match status" value="2"/>
</dbReference>
<dbReference type="AlphaFoldDB" id="A0A5M6BXM0"/>
<evidence type="ECO:0000256" key="10">
    <source>
        <dbReference type="ARBA" id="ARBA00048778"/>
    </source>
</evidence>
<dbReference type="InterPro" id="IPR027417">
    <property type="entry name" value="P-loop_NTPase"/>
</dbReference>
<dbReference type="InterPro" id="IPR050168">
    <property type="entry name" value="AAA_ATPase_domain"/>
</dbReference>
<keyword evidence="13" id="KW-1185">Reference proteome</keyword>
<comment type="similarity">
    <text evidence="2">Belongs to the AAA ATPase family.</text>
</comment>
<feature type="compositionally biased region" description="Basic and acidic residues" evidence="11">
    <location>
        <begin position="1202"/>
        <end position="1214"/>
    </location>
</feature>
<dbReference type="InterPro" id="IPR056995">
    <property type="entry name" value="PEX6_4th_dom"/>
</dbReference>
<reference evidence="12" key="1">
    <citation type="submission" date="2017-08" db="EMBL/GenBank/DDBJ databases">
        <authorList>
            <person name="Cuomo C."/>
            <person name="Billmyre B."/>
            <person name="Heitman J."/>
        </authorList>
    </citation>
    <scope>NUCLEOTIDE SEQUENCE</scope>
    <source>
        <strain evidence="12">CBS 12478</strain>
    </source>
</reference>
<dbReference type="OrthoDB" id="5553750at2759"/>
<dbReference type="PROSITE" id="PS00674">
    <property type="entry name" value="AAA"/>
    <property type="match status" value="1"/>
</dbReference>
<evidence type="ECO:0000256" key="1">
    <source>
        <dbReference type="ARBA" id="ARBA00004370"/>
    </source>
</evidence>
<accession>A0A5M6BXM0</accession>
<evidence type="ECO:0000256" key="3">
    <source>
        <dbReference type="ARBA" id="ARBA00022593"/>
    </source>
</evidence>
<dbReference type="Proteomes" id="UP000322225">
    <property type="component" value="Chromosome 7"/>
</dbReference>
<dbReference type="FunFam" id="3.40.50.300:FF:000109">
    <property type="entry name" value="Peroxisomal biogenesis factor 6"/>
    <property type="match status" value="1"/>
</dbReference>
<feature type="region of interest" description="Disordered" evidence="11">
    <location>
        <begin position="498"/>
        <end position="533"/>
    </location>
</feature>
<dbReference type="GO" id="GO:0005778">
    <property type="term" value="C:peroxisomal membrane"/>
    <property type="evidence" value="ECO:0007669"/>
    <property type="project" value="TreeGrafter"/>
</dbReference>
<dbReference type="GeneID" id="43589445"/>
<evidence type="ECO:0000256" key="9">
    <source>
        <dbReference type="ARBA" id="ARBA00034920"/>
    </source>
</evidence>
<evidence type="ECO:0000256" key="5">
    <source>
        <dbReference type="ARBA" id="ARBA00022801"/>
    </source>
</evidence>
<feature type="region of interest" description="Disordered" evidence="11">
    <location>
        <begin position="1194"/>
        <end position="1221"/>
    </location>
</feature>
<comment type="catalytic activity">
    <reaction evidence="10">
        <text>ATP + H2O = ADP + phosphate + H(+)</text>
        <dbReference type="Rhea" id="RHEA:13065"/>
        <dbReference type="ChEBI" id="CHEBI:15377"/>
        <dbReference type="ChEBI" id="CHEBI:15378"/>
        <dbReference type="ChEBI" id="CHEBI:30616"/>
        <dbReference type="ChEBI" id="CHEBI:43474"/>
        <dbReference type="ChEBI" id="CHEBI:456216"/>
    </reaction>
    <physiologicalReaction direction="left-to-right" evidence="10">
        <dbReference type="Rhea" id="RHEA:13066"/>
    </physiologicalReaction>
</comment>
<keyword evidence="3" id="KW-0962">Peroxisome biogenesis</keyword>
<evidence type="ECO:0000256" key="11">
    <source>
        <dbReference type="SAM" id="MobiDB-lite"/>
    </source>
</evidence>
<dbReference type="Pfam" id="PF00004">
    <property type="entry name" value="AAA"/>
    <property type="match status" value="2"/>
</dbReference>
<keyword evidence="7" id="KW-0472">Membrane</keyword>
<dbReference type="Gene3D" id="1.10.8.60">
    <property type="match status" value="2"/>
</dbReference>
<dbReference type="GO" id="GO:0005524">
    <property type="term" value="F:ATP binding"/>
    <property type="evidence" value="ECO:0007669"/>
    <property type="project" value="UniProtKB-KW"/>
</dbReference>
<feature type="region of interest" description="Disordered" evidence="11">
    <location>
        <begin position="288"/>
        <end position="311"/>
    </location>
</feature>
<dbReference type="SUPFAM" id="SSF52540">
    <property type="entry name" value="P-loop containing nucleoside triphosphate hydrolases"/>
    <property type="match status" value="2"/>
</dbReference>
<evidence type="ECO:0000256" key="8">
    <source>
        <dbReference type="ARBA" id="ARBA00034811"/>
    </source>
</evidence>
<dbReference type="InterPro" id="IPR003593">
    <property type="entry name" value="AAA+_ATPase"/>
</dbReference>
<reference evidence="12" key="2">
    <citation type="submission" date="2024-01" db="EMBL/GenBank/DDBJ databases">
        <title>Comparative genomics of Cryptococcus and Kwoniella reveals pathogenesis evolution and contrasting modes of karyotype evolution via chromosome fusion or intercentromeric recombination.</title>
        <authorList>
            <person name="Coelho M.A."/>
            <person name="David-Palma M."/>
            <person name="Shea T."/>
            <person name="Bowers K."/>
            <person name="McGinley-Smith S."/>
            <person name="Mohammad A.W."/>
            <person name="Gnirke A."/>
            <person name="Yurkov A.M."/>
            <person name="Nowrousian M."/>
            <person name="Sun S."/>
            <person name="Cuomo C.A."/>
            <person name="Heitman J."/>
        </authorList>
    </citation>
    <scope>NUCLEOTIDE SEQUENCE</scope>
    <source>
        <strain evidence="12">CBS 12478</strain>
    </source>
</reference>
<dbReference type="GO" id="GO:0016887">
    <property type="term" value="F:ATP hydrolysis activity"/>
    <property type="evidence" value="ECO:0007669"/>
    <property type="project" value="InterPro"/>
</dbReference>
<dbReference type="InterPro" id="IPR003960">
    <property type="entry name" value="ATPase_AAA_CS"/>
</dbReference>
<evidence type="ECO:0000256" key="4">
    <source>
        <dbReference type="ARBA" id="ARBA00022741"/>
    </source>
</evidence>
<name>A0A5M6BXM0_9TREE</name>
<protein>
    <recommendedName>
        <fullName evidence="8">Peroxisomal ATPase PEX6</fullName>
    </recommendedName>
    <alternativeName>
        <fullName evidence="9">Peroxin-6</fullName>
    </alternativeName>
</protein>